<reference evidence="1 2" key="1">
    <citation type="submission" date="2020-02" db="EMBL/GenBank/DDBJ databases">
        <title>Sequencing the genomes of 1000 actinobacteria strains.</title>
        <authorList>
            <person name="Klenk H.-P."/>
        </authorList>
    </citation>
    <scope>NUCLEOTIDE SEQUENCE [LARGE SCALE GENOMIC DNA]</scope>
    <source>
        <strain evidence="1 2">DSM 27960</strain>
    </source>
</reference>
<accession>A0A7X5R197</accession>
<dbReference type="RefSeq" id="WP_167149803.1">
    <property type="nucleotide sequence ID" value="NZ_JAAMOX010000001.1"/>
</dbReference>
<dbReference type="EMBL" id="JAAMOX010000001">
    <property type="protein sequence ID" value="NIH53850.1"/>
    <property type="molecule type" value="Genomic_DNA"/>
</dbReference>
<dbReference type="Proteomes" id="UP000541033">
    <property type="component" value="Unassembled WGS sequence"/>
</dbReference>
<gene>
    <name evidence="1" type="ORF">FHX76_001718</name>
</gene>
<evidence type="ECO:0000313" key="1">
    <source>
        <dbReference type="EMBL" id="NIH53850.1"/>
    </source>
</evidence>
<comment type="caution">
    <text evidence="1">The sequence shown here is derived from an EMBL/GenBank/DDBJ whole genome shotgun (WGS) entry which is preliminary data.</text>
</comment>
<dbReference type="AlphaFoldDB" id="A0A7X5R197"/>
<keyword evidence="2" id="KW-1185">Reference proteome</keyword>
<evidence type="ECO:0000313" key="2">
    <source>
        <dbReference type="Proteomes" id="UP000541033"/>
    </source>
</evidence>
<proteinExistence type="predicted"/>
<evidence type="ECO:0008006" key="3">
    <source>
        <dbReference type="Google" id="ProtNLM"/>
    </source>
</evidence>
<name>A0A7X5R197_9MICO</name>
<organism evidence="1 2">
    <name type="scientific">Lysinibacter cavernae</name>
    <dbReference type="NCBI Taxonomy" id="1640652"/>
    <lineage>
        <taxon>Bacteria</taxon>
        <taxon>Bacillati</taxon>
        <taxon>Actinomycetota</taxon>
        <taxon>Actinomycetes</taxon>
        <taxon>Micrococcales</taxon>
        <taxon>Microbacteriaceae</taxon>
        <taxon>Lysinibacter</taxon>
    </lineage>
</organism>
<sequence length="231" mass="25137">MGTTRRKSVGRKRLVLALGAAVALTVLVTSAAFSDFANLNLGAKDKGIAAGKFNIQVGSISVPPGATEGGVDTKACSAGQEFVDWIEADQKVGVDLYQYYNKFEPGGPDQEVYLCFRVDPASDFKGNVKATIQDIDGKATHPDLKSVVQYKIDYADPSNVGTYYTNMNWQTKLPFTTQSAMTIVNLDTVESGEMGFVRVFIRFPDQGANNNSFQTKQAFPQLVFYGESVEN</sequence>
<protein>
    <recommendedName>
        <fullName evidence="3">SipW-cognate class signal peptide</fullName>
    </recommendedName>
</protein>